<evidence type="ECO:0000256" key="1">
    <source>
        <dbReference type="ARBA" id="ARBA00004571"/>
    </source>
</evidence>
<keyword evidence="13" id="KW-1185">Reference proteome</keyword>
<keyword evidence="9" id="KW-0998">Cell outer membrane</keyword>
<dbReference type="RefSeq" id="WP_093322224.1">
    <property type="nucleotide sequence ID" value="NZ_FOHV01000039.1"/>
</dbReference>
<dbReference type="GO" id="GO:0046930">
    <property type="term" value="C:pore complex"/>
    <property type="evidence" value="ECO:0007669"/>
    <property type="project" value="UniProtKB-KW"/>
</dbReference>
<dbReference type="Proteomes" id="UP000242642">
    <property type="component" value="Unassembled WGS sequence"/>
</dbReference>
<evidence type="ECO:0000256" key="2">
    <source>
        <dbReference type="ARBA" id="ARBA00007055"/>
    </source>
</evidence>
<evidence type="ECO:0000256" key="7">
    <source>
        <dbReference type="ARBA" id="ARBA00023114"/>
    </source>
</evidence>
<dbReference type="GO" id="GO:0009279">
    <property type="term" value="C:cell outer membrane"/>
    <property type="evidence" value="ECO:0007669"/>
    <property type="project" value="UniProtKB-SubCell"/>
</dbReference>
<evidence type="ECO:0000256" key="6">
    <source>
        <dbReference type="ARBA" id="ARBA00023065"/>
    </source>
</evidence>
<comment type="subcellular location">
    <subcellularLocation>
        <location evidence="1">Cell outer membrane</location>
        <topology evidence="1">Multi-pass membrane protein</topology>
    </subcellularLocation>
</comment>
<keyword evidence="4" id="KW-1134">Transmembrane beta strand</keyword>
<dbReference type="GO" id="GO:0015288">
    <property type="term" value="F:porin activity"/>
    <property type="evidence" value="ECO:0007669"/>
    <property type="project" value="UniProtKB-KW"/>
</dbReference>
<evidence type="ECO:0000256" key="10">
    <source>
        <dbReference type="SAM" id="Coils"/>
    </source>
</evidence>
<dbReference type="AlphaFoldDB" id="A0A1I0FD63"/>
<dbReference type="InterPro" id="IPR036998">
    <property type="entry name" value="Porin_LamB_sf"/>
</dbReference>
<keyword evidence="3" id="KW-0813">Transport</keyword>
<dbReference type="STRING" id="1123402.SAMN02583745_02720"/>
<dbReference type="GO" id="GO:0006811">
    <property type="term" value="P:monoatomic ion transport"/>
    <property type="evidence" value="ECO:0007669"/>
    <property type="project" value="UniProtKB-KW"/>
</dbReference>
<keyword evidence="7" id="KW-0626">Porin</keyword>
<evidence type="ECO:0000256" key="3">
    <source>
        <dbReference type="ARBA" id="ARBA00022448"/>
    </source>
</evidence>
<organism evidence="12 13">
    <name type="scientific">Thorsellia anophelis DSM 18579</name>
    <dbReference type="NCBI Taxonomy" id="1123402"/>
    <lineage>
        <taxon>Bacteria</taxon>
        <taxon>Pseudomonadati</taxon>
        <taxon>Pseudomonadota</taxon>
        <taxon>Gammaproteobacteria</taxon>
        <taxon>Enterobacterales</taxon>
        <taxon>Thorselliaceae</taxon>
        <taxon>Thorsellia</taxon>
    </lineage>
</organism>
<reference evidence="13" key="1">
    <citation type="submission" date="2016-10" db="EMBL/GenBank/DDBJ databases">
        <authorList>
            <person name="Varghese N."/>
            <person name="Submissions S."/>
        </authorList>
    </citation>
    <scope>NUCLEOTIDE SEQUENCE [LARGE SCALE GENOMIC DNA]</scope>
    <source>
        <strain evidence="13">DSM 18579</strain>
    </source>
</reference>
<evidence type="ECO:0000256" key="8">
    <source>
        <dbReference type="ARBA" id="ARBA00023136"/>
    </source>
</evidence>
<keyword evidence="10" id="KW-0175">Coiled coil</keyword>
<evidence type="ECO:0000256" key="5">
    <source>
        <dbReference type="ARBA" id="ARBA00022692"/>
    </source>
</evidence>
<evidence type="ECO:0000313" key="13">
    <source>
        <dbReference type="Proteomes" id="UP000242642"/>
    </source>
</evidence>
<comment type="similarity">
    <text evidence="2">Belongs to the porin LamB (TC 1.B.3) family.</text>
</comment>
<keyword evidence="6" id="KW-0406">Ion transport</keyword>
<evidence type="ECO:0000256" key="4">
    <source>
        <dbReference type="ARBA" id="ARBA00022452"/>
    </source>
</evidence>
<dbReference type="InterPro" id="IPR003192">
    <property type="entry name" value="Porin_LamB"/>
</dbReference>
<accession>A0A1I0FD63</accession>
<gene>
    <name evidence="12" type="ORF">SAMN02583745_02720</name>
</gene>
<dbReference type="EMBL" id="FOHV01000039">
    <property type="protein sequence ID" value="SET55894.1"/>
    <property type="molecule type" value="Genomic_DNA"/>
</dbReference>
<dbReference type="PANTHER" id="PTHR38762">
    <property type="entry name" value="CRYPTIC OUTER MEMBRANE PORIN BGLH-RELATED"/>
    <property type="match status" value="1"/>
</dbReference>
<proteinExistence type="inferred from homology"/>
<feature type="chain" id="PRO_5017439432" evidence="11">
    <location>
        <begin position="29"/>
        <end position="546"/>
    </location>
</feature>
<protein>
    <submittedName>
        <fullName evidence="12">Carbohydrate-specific outer membrane porin</fullName>
    </submittedName>
</protein>
<dbReference type="GO" id="GO:0015774">
    <property type="term" value="P:polysaccharide transport"/>
    <property type="evidence" value="ECO:0007669"/>
    <property type="project" value="TreeGrafter"/>
</dbReference>
<keyword evidence="11" id="KW-0732">Signal</keyword>
<dbReference type="InterPro" id="IPR050286">
    <property type="entry name" value="G_neg_Bact_CarbUptk_Porin"/>
</dbReference>
<dbReference type="PANTHER" id="PTHR38762:SF1">
    <property type="entry name" value="CRYPTIC OUTER MEMBRANE PORIN BGLH-RELATED"/>
    <property type="match status" value="1"/>
</dbReference>
<evidence type="ECO:0000313" key="12">
    <source>
        <dbReference type="EMBL" id="SET55894.1"/>
    </source>
</evidence>
<evidence type="ECO:0000256" key="9">
    <source>
        <dbReference type="ARBA" id="ARBA00023237"/>
    </source>
</evidence>
<feature type="coiled-coil region" evidence="10">
    <location>
        <begin position="31"/>
        <end position="65"/>
    </location>
</feature>
<dbReference type="Gene3D" id="2.40.170.10">
    <property type="entry name" value="Porin, LamB type"/>
    <property type="match status" value="1"/>
</dbReference>
<dbReference type="GO" id="GO:0015144">
    <property type="term" value="F:carbohydrate transmembrane transporter activity"/>
    <property type="evidence" value="ECO:0007669"/>
    <property type="project" value="TreeGrafter"/>
</dbReference>
<dbReference type="OrthoDB" id="106611at2"/>
<sequence length="546" mass="61220">MKNKINKFKLNKLTCIIAIFALPNIAIANSTMSIEERLEKLERELTETKQELKTYKALYEQNESKLLTKYDDSVPAEDIKIAAKQVTPKASSTNTSASSTSNGTAVATHSTVDGHLTLQDISRFVKEDIGFSYNGYFRTGWASSTDGSPQPYAYGSLGRFGNEYGGWYEIMFNQRLYNNNDKTVNAIVDFQGNMGLAYSDTTFNVSRDNFLFGSAYVNTTGFLPFFPGSEFWIGRNSLPHYEIQMLDWKSQVGQTAGGVGVEGIATAAGFVDFSLSREDVDLLNIDYLNPAVGPKPKQVNTNTIELRWRDIPVWENAKFSMHGKYAFANETDDVKSAQSSGDYYTLKDSYLALAMLRHDFSDGGWNEFTLQAADNSIASAFALINDSNPSYGFRGNYAGDKGGTAYRIISQGENYLSSNIIMAHALSYADGEGVFDVEKNQSDTDFWSFNSAIRPAYIWNDFNQTGVELGYFKQVNTHNNIEAQEQGYKTTLFHTLKVGKSILNSRPEIRFYSTYINSVDNEISKFKFNDNNHDQLSFGVQAEVWW</sequence>
<keyword evidence="8" id="KW-0472">Membrane</keyword>
<dbReference type="Pfam" id="PF02264">
    <property type="entry name" value="LamB"/>
    <property type="match status" value="1"/>
</dbReference>
<feature type="signal peptide" evidence="11">
    <location>
        <begin position="1"/>
        <end position="28"/>
    </location>
</feature>
<evidence type="ECO:0000256" key="11">
    <source>
        <dbReference type="SAM" id="SignalP"/>
    </source>
</evidence>
<name>A0A1I0FD63_9GAMM</name>
<keyword evidence="5" id="KW-0812">Transmembrane</keyword>
<dbReference type="SUPFAM" id="SSF56935">
    <property type="entry name" value="Porins"/>
    <property type="match status" value="1"/>
</dbReference>